<feature type="domain" description="Stress-response A/B barrel" evidence="1">
    <location>
        <begin position="9"/>
        <end position="101"/>
    </location>
</feature>
<evidence type="ECO:0000259" key="1">
    <source>
        <dbReference type="PROSITE" id="PS51502"/>
    </source>
</evidence>
<dbReference type="Pfam" id="PF07876">
    <property type="entry name" value="Dabb"/>
    <property type="match status" value="1"/>
</dbReference>
<name>A0AA95F6B6_9BACL</name>
<dbReference type="InterPro" id="IPR011008">
    <property type="entry name" value="Dimeric_a/b-barrel"/>
</dbReference>
<gene>
    <name evidence="2" type="ORF">P0Y55_06945</name>
</gene>
<dbReference type="Gene3D" id="3.30.70.100">
    <property type="match status" value="1"/>
</dbReference>
<dbReference type="AlphaFoldDB" id="A0AA95F6B6"/>
<dbReference type="EMBL" id="CP119317">
    <property type="protein sequence ID" value="WEK55775.1"/>
    <property type="molecule type" value="Genomic_DNA"/>
</dbReference>
<keyword evidence="3" id="KW-1185">Reference proteome</keyword>
<dbReference type="SMART" id="SM00886">
    <property type="entry name" value="Dabb"/>
    <property type="match status" value="1"/>
</dbReference>
<evidence type="ECO:0000313" key="3">
    <source>
        <dbReference type="Proteomes" id="UP001178662"/>
    </source>
</evidence>
<evidence type="ECO:0000313" key="2">
    <source>
        <dbReference type="EMBL" id="WEK55775.1"/>
    </source>
</evidence>
<organism evidence="2 3">
    <name type="scientific">Candidatus Cohnella colombiensis</name>
    <dbReference type="NCBI Taxonomy" id="3121368"/>
    <lineage>
        <taxon>Bacteria</taxon>
        <taxon>Bacillati</taxon>
        <taxon>Bacillota</taxon>
        <taxon>Bacilli</taxon>
        <taxon>Bacillales</taxon>
        <taxon>Paenibacillaceae</taxon>
        <taxon>Cohnella</taxon>
    </lineage>
</organism>
<proteinExistence type="predicted"/>
<dbReference type="SUPFAM" id="SSF54909">
    <property type="entry name" value="Dimeric alpha+beta barrel"/>
    <property type="match status" value="1"/>
</dbReference>
<dbReference type="Proteomes" id="UP001178662">
    <property type="component" value="Chromosome"/>
</dbReference>
<dbReference type="InterPro" id="IPR013097">
    <property type="entry name" value="Dabb"/>
</dbReference>
<sequence>MSIHNNETIIHSVIFSLKHPKGSEEEIRFLEDGRAILTSIPVVKHFQVFRQVSPKNDYSFGFSMEFANLSDYEAYNIHPSHASFVSERWDVEVEKFLEIDYQK</sequence>
<protein>
    <submittedName>
        <fullName evidence="2">Dabb family protein</fullName>
    </submittedName>
</protein>
<dbReference type="PROSITE" id="PS51502">
    <property type="entry name" value="S_R_A_B_BARREL"/>
    <property type="match status" value="1"/>
</dbReference>
<reference evidence="2" key="1">
    <citation type="submission" date="2023-03" db="EMBL/GenBank/DDBJ databases">
        <title>Andean soil-derived lignocellulolytic bacterial consortium as a source of novel taxa and putative plastic-active enzymes.</title>
        <authorList>
            <person name="Diaz-Garcia L."/>
            <person name="Chuvochina M."/>
            <person name="Feuerriegel G."/>
            <person name="Bunk B."/>
            <person name="Sproer C."/>
            <person name="Streit W.R."/>
            <person name="Rodriguez L.M."/>
            <person name="Overmann J."/>
            <person name="Jimenez D.J."/>
        </authorList>
    </citation>
    <scope>NUCLEOTIDE SEQUENCE</scope>
    <source>
        <strain evidence="2">MAG 2441</strain>
    </source>
</reference>
<accession>A0AA95F6B6</accession>